<dbReference type="InterPro" id="IPR001647">
    <property type="entry name" value="HTH_TetR"/>
</dbReference>
<dbReference type="GO" id="GO:0003677">
    <property type="term" value="F:DNA binding"/>
    <property type="evidence" value="ECO:0007669"/>
    <property type="project" value="UniProtKB-UniRule"/>
</dbReference>
<evidence type="ECO:0000256" key="1">
    <source>
        <dbReference type="ARBA" id="ARBA00023125"/>
    </source>
</evidence>
<evidence type="ECO:0000313" key="4">
    <source>
        <dbReference type="EMBL" id="EFI33281.1"/>
    </source>
</evidence>
<reference evidence="4" key="1">
    <citation type="submission" date="2010-05" db="EMBL/GenBank/DDBJ databases">
        <title>The draft genome of Desulfonatronospira thiodismutans ASO3-1.</title>
        <authorList>
            <consortium name="US DOE Joint Genome Institute (JGI-PGF)"/>
            <person name="Lucas S."/>
            <person name="Copeland A."/>
            <person name="Lapidus A."/>
            <person name="Cheng J.-F."/>
            <person name="Bruce D."/>
            <person name="Goodwin L."/>
            <person name="Pitluck S."/>
            <person name="Chertkov O."/>
            <person name="Brettin T."/>
            <person name="Detter J.C."/>
            <person name="Han C."/>
            <person name="Land M.L."/>
            <person name="Hauser L."/>
            <person name="Kyrpides N."/>
            <person name="Mikhailova N."/>
            <person name="Muyzer G."/>
            <person name="Woyke T."/>
        </authorList>
    </citation>
    <scope>NUCLEOTIDE SEQUENCE [LARGE SCALE GENOMIC DNA]</scope>
    <source>
        <strain evidence="4">ASO3-1</strain>
    </source>
</reference>
<dbReference type="InterPro" id="IPR009057">
    <property type="entry name" value="Homeodomain-like_sf"/>
</dbReference>
<comment type="caution">
    <text evidence="4">The sequence shown here is derived from an EMBL/GenBank/DDBJ whole genome shotgun (WGS) entry which is preliminary data.</text>
</comment>
<evidence type="ECO:0000256" key="2">
    <source>
        <dbReference type="PROSITE-ProRule" id="PRU00335"/>
    </source>
</evidence>
<dbReference type="EMBL" id="ACJN02000003">
    <property type="protein sequence ID" value="EFI33281.1"/>
    <property type="molecule type" value="Genomic_DNA"/>
</dbReference>
<name>D6SRG5_9BACT</name>
<dbReference type="PROSITE" id="PS01081">
    <property type="entry name" value="HTH_TETR_1"/>
    <property type="match status" value="1"/>
</dbReference>
<dbReference type="OrthoDB" id="3249at2"/>
<keyword evidence="5" id="KW-1185">Reference proteome</keyword>
<gene>
    <name evidence="4" type="ORF">Dthio_PD0607</name>
</gene>
<dbReference type="SUPFAM" id="SSF46689">
    <property type="entry name" value="Homeodomain-like"/>
    <property type="match status" value="1"/>
</dbReference>
<evidence type="ECO:0000259" key="3">
    <source>
        <dbReference type="PROSITE" id="PS50977"/>
    </source>
</evidence>
<dbReference type="Gene3D" id="1.10.10.60">
    <property type="entry name" value="Homeodomain-like"/>
    <property type="match status" value="1"/>
</dbReference>
<dbReference type="PRINTS" id="PR00455">
    <property type="entry name" value="HTHTETR"/>
</dbReference>
<feature type="domain" description="HTH tetR-type" evidence="3">
    <location>
        <begin position="3"/>
        <end position="63"/>
    </location>
</feature>
<dbReference type="InterPro" id="IPR050624">
    <property type="entry name" value="HTH-type_Tx_Regulator"/>
</dbReference>
<evidence type="ECO:0000313" key="5">
    <source>
        <dbReference type="Proteomes" id="UP000005496"/>
    </source>
</evidence>
<dbReference type="PANTHER" id="PTHR43479:SF11">
    <property type="entry name" value="ACREF_ENVCD OPERON REPRESSOR-RELATED"/>
    <property type="match status" value="1"/>
</dbReference>
<dbReference type="PANTHER" id="PTHR43479">
    <property type="entry name" value="ACREF/ENVCD OPERON REPRESSOR-RELATED"/>
    <property type="match status" value="1"/>
</dbReference>
<protein>
    <submittedName>
        <fullName evidence="4">Transcriptional regulator, TetR family</fullName>
    </submittedName>
</protein>
<accession>D6SRG5</accession>
<dbReference type="Proteomes" id="UP000005496">
    <property type="component" value="Unassembled WGS sequence"/>
</dbReference>
<feature type="DNA-binding region" description="H-T-H motif" evidence="2">
    <location>
        <begin position="26"/>
        <end position="45"/>
    </location>
</feature>
<proteinExistence type="predicted"/>
<dbReference type="RefSeq" id="WP_008870639.1">
    <property type="nucleotide sequence ID" value="NZ_ACJN02000003.1"/>
</dbReference>
<keyword evidence="1 2" id="KW-0238">DNA-binding</keyword>
<dbReference type="Gene3D" id="1.10.357.10">
    <property type="entry name" value="Tetracycline Repressor, domain 2"/>
    <property type="match status" value="1"/>
</dbReference>
<dbReference type="InterPro" id="IPR023772">
    <property type="entry name" value="DNA-bd_HTH_TetR-type_CS"/>
</dbReference>
<dbReference type="PROSITE" id="PS50977">
    <property type="entry name" value="HTH_TETR_2"/>
    <property type="match status" value="1"/>
</dbReference>
<dbReference type="SUPFAM" id="SSF48498">
    <property type="entry name" value="Tetracyclin repressor-like, C-terminal domain"/>
    <property type="match status" value="1"/>
</dbReference>
<dbReference type="InterPro" id="IPR036271">
    <property type="entry name" value="Tet_transcr_reg_TetR-rel_C_sf"/>
</dbReference>
<dbReference type="eggNOG" id="COG1309">
    <property type="taxonomic scope" value="Bacteria"/>
</dbReference>
<organism evidence="4 5">
    <name type="scientific">Desulfonatronospira thiodismutans ASO3-1</name>
    <dbReference type="NCBI Taxonomy" id="555779"/>
    <lineage>
        <taxon>Bacteria</taxon>
        <taxon>Pseudomonadati</taxon>
        <taxon>Thermodesulfobacteriota</taxon>
        <taxon>Desulfovibrionia</taxon>
        <taxon>Desulfovibrionales</taxon>
        <taxon>Desulfonatronovibrionaceae</taxon>
        <taxon>Desulfonatronospira</taxon>
    </lineage>
</organism>
<dbReference type="Pfam" id="PF00440">
    <property type="entry name" value="TetR_N"/>
    <property type="match status" value="1"/>
</dbReference>
<dbReference type="AlphaFoldDB" id="D6SRG5"/>
<sequence>MAKNKKKKILEVAAQLFASQGFDNTTTLQIARETRVTEPLLYYHFKGKEEIFTYILAEVFQKYAEHIDELPKNTQTEFDKIANLIRLHSHIAEEHPQNARLILSNCPGKLMQKQHACRDILEKQQQMVSSYIQDCLESGNAKKEFDAHPVEQTALILLCLANEFMRMKIMRKKDSQPDTQGTIEFCRKSLVKS</sequence>